<dbReference type="Proteomes" id="UP000811899">
    <property type="component" value="Unassembled WGS sequence"/>
</dbReference>
<dbReference type="InterPro" id="IPR051599">
    <property type="entry name" value="Cell_Envelope_Assoc"/>
</dbReference>
<feature type="domain" description="DUF218" evidence="2">
    <location>
        <begin position="77"/>
        <end position="243"/>
    </location>
</feature>
<keyword evidence="1" id="KW-0472">Membrane</keyword>
<organism evidence="3 4">
    <name type="scientific">Geoanaerobacter pelophilus</name>
    <dbReference type="NCBI Taxonomy" id="60036"/>
    <lineage>
        <taxon>Bacteria</taxon>
        <taxon>Pseudomonadati</taxon>
        <taxon>Thermodesulfobacteriota</taxon>
        <taxon>Desulfuromonadia</taxon>
        <taxon>Geobacterales</taxon>
        <taxon>Geobacteraceae</taxon>
        <taxon>Geoanaerobacter</taxon>
    </lineage>
</organism>
<name>A0AAW4L2Y0_9BACT</name>
<sequence>MLILKKIIASFLLPPGFLVLLLFAVAINCWRKRSRGKAFAIFLIGATLWMLSIGPTAAKLMSALEQGLTIPGKLQGDVILLLGGGIHQDVADLTGKGTPTNDMAGRIITAVRAQKMLQVPIVISGGAVFSGRSPEAPVIRRILVDLGVPAQQVIEEAKSRDTMENARYCREIIDARGFHRPILVTSAYHMKRSLAAFRTAGVKPLPLPAQFSSGSGQASIWADFLPSAGAFHCSATALREQLGLLFYKLQK</sequence>
<dbReference type="PANTHER" id="PTHR30336:SF4">
    <property type="entry name" value="ENVELOPE BIOGENESIS FACTOR ELYC"/>
    <property type="match status" value="1"/>
</dbReference>
<feature type="transmembrane region" description="Helical" evidence="1">
    <location>
        <begin position="6"/>
        <end position="27"/>
    </location>
</feature>
<keyword evidence="4" id="KW-1185">Reference proteome</keyword>
<comment type="caution">
    <text evidence="3">The sequence shown here is derived from an EMBL/GenBank/DDBJ whole genome shotgun (WGS) entry which is preliminary data.</text>
</comment>
<gene>
    <name evidence="3" type="ORF">KI809_13625</name>
</gene>
<reference evidence="3 4" key="1">
    <citation type="submission" date="2021-05" db="EMBL/GenBank/DDBJ databases">
        <title>The draft genome of Geobacter pelophilus DSM 12255.</title>
        <authorList>
            <person name="Xu Z."/>
            <person name="Masuda Y."/>
            <person name="Itoh H."/>
            <person name="Senoo K."/>
        </authorList>
    </citation>
    <scope>NUCLEOTIDE SEQUENCE [LARGE SCALE GENOMIC DNA]</scope>
    <source>
        <strain evidence="3 4">DSM 12255</strain>
    </source>
</reference>
<dbReference type="EMBL" id="JAHCVJ010000005">
    <property type="protein sequence ID" value="MBT0665341.1"/>
    <property type="molecule type" value="Genomic_DNA"/>
</dbReference>
<dbReference type="Pfam" id="PF02698">
    <property type="entry name" value="DUF218"/>
    <property type="match status" value="1"/>
</dbReference>
<keyword evidence="1" id="KW-0812">Transmembrane</keyword>
<evidence type="ECO:0000313" key="4">
    <source>
        <dbReference type="Proteomes" id="UP000811899"/>
    </source>
</evidence>
<accession>A0AAW4L2Y0</accession>
<evidence type="ECO:0000259" key="2">
    <source>
        <dbReference type="Pfam" id="PF02698"/>
    </source>
</evidence>
<dbReference type="GO" id="GO:0043164">
    <property type="term" value="P:Gram-negative-bacterium-type cell wall biogenesis"/>
    <property type="evidence" value="ECO:0007669"/>
    <property type="project" value="TreeGrafter"/>
</dbReference>
<dbReference type="CDD" id="cd06259">
    <property type="entry name" value="YdcF-like"/>
    <property type="match status" value="1"/>
</dbReference>
<feature type="transmembrane region" description="Helical" evidence="1">
    <location>
        <begin position="39"/>
        <end position="58"/>
    </location>
</feature>
<evidence type="ECO:0000256" key="1">
    <source>
        <dbReference type="SAM" id="Phobius"/>
    </source>
</evidence>
<proteinExistence type="predicted"/>
<dbReference type="GO" id="GO:0000270">
    <property type="term" value="P:peptidoglycan metabolic process"/>
    <property type="evidence" value="ECO:0007669"/>
    <property type="project" value="TreeGrafter"/>
</dbReference>
<dbReference type="Gene3D" id="3.40.50.620">
    <property type="entry name" value="HUPs"/>
    <property type="match status" value="1"/>
</dbReference>
<keyword evidence="1" id="KW-1133">Transmembrane helix</keyword>
<dbReference type="RefSeq" id="WP_214172108.1">
    <property type="nucleotide sequence ID" value="NZ_JAHCVJ010000005.1"/>
</dbReference>
<dbReference type="GO" id="GO:0005886">
    <property type="term" value="C:plasma membrane"/>
    <property type="evidence" value="ECO:0007669"/>
    <property type="project" value="TreeGrafter"/>
</dbReference>
<dbReference type="InterPro" id="IPR014729">
    <property type="entry name" value="Rossmann-like_a/b/a_fold"/>
</dbReference>
<protein>
    <submittedName>
        <fullName evidence="3">YdcF family protein</fullName>
    </submittedName>
</protein>
<dbReference type="AlphaFoldDB" id="A0AAW4L2Y0"/>
<dbReference type="InterPro" id="IPR003848">
    <property type="entry name" value="DUF218"/>
</dbReference>
<evidence type="ECO:0000313" key="3">
    <source>
        <dbReference type="EMBL" id="MBT0665341.1"/>
    </source>
</evidence>
<dbReference type="PANTHER" id="PTHR30336">
    <property type="entry name" value="INNER MEMBRANE PROTEIN, PROBABLE PERMEASE"/>
    <property type="match status" value="1"/>
</dbReference>